<gene>
    <name evidence="2" type="ORF">POPTR_005G153600</name>
</gene>
<dbReference type="PANTHER" id="PTHR31642:SF259">
    <property type="entry name" value="PROTEIN ECERIFERUM 2"/>
    <property type="match status" value="1"/>
</dbReference>
<dbReference type="InterPro" id="IPR023213">
    <property type="entry name" value="CAT-like_dom_sf"/>
</dbReference>
<dbReference type="InParanoid" id="A0A2K2AH71"/>
<dbReference type="STRING" id="3694.A0A2K2AH71"/>
<dbReference type="InterPro" id="IPR050317">
    <property type="entry name" value="Plant_Fungal_Acyltransferase"/>
</dbReference>
<dbReference type="Proteomes" id="UP000006729">
    <property type="component" value="Chromosome 5"/>
</dbReference>
<reference evidence="2 3" key="1">
    <citation type="journal article" date="2006" name="Science">
        <title>The genome of black cottonwood, Populus trichocarpa (Torr. &amp; Gray).</title>
        <authorList>
            <person name="Tuskan G.A."/>
            <person name="Difazio S."/>
            <person name="Jansson S."/>
            <person name="Bohlmann J."/>
            <person name="Grigoriev I."/>
            <person name="Hellsten U."/>
            <person name="Putnam N."/>
            <person name="Ralph S."/>
            <person name="Rombauts S."/>
            <person name="Salamov A."/>
            <person name="Schein J."/>
            <person name="Sterck L."/>
            <person name="Aerts A."/>
            <person name="Bhalerao R.R."/>
            <person name="Bhalerao R.P."/>
            <person name="Blaudez D."/>
            <person name="Boerjan W."/>
            <person name="Brun A."/>
            <person name="Brunner A."/>
            <person name="Busov V."/>
            <person name="Campbell M."/>
            <person name="Carlson J."/>
            <person name="Chalot M."/>
            <person name="Chapman J."/>
            <person name="Chen G.L."/>
            <person name="Cooper D."/>
            <person name="Coutinho P.M."/>
            <person name="Couturier J."/>
            <person name="Covert S."/>
            <person name="Cronk Q."/>
            <person name="Cunningham R."/>
            <person name="Davis J."/>
            <person name="Degroeve S."/>
            <person name="Dejardin A."/>
            <person name="Depamphilis C."/>
            <person name="Detter J."/>
            <person name="Dirks B."/>
            <person name="Dubchak I."/>
            <person name="Duplessis S."/>
            <person name="Ehlting J."/>
            <person name="Ellis B."/>
            <person name="Gendler K."/>
            <person name="Goodstein D."/>
            <person name="Gribskov M."/>
            <person name="Grimwood J."/>
            <person name="Groover A."/>
            <person name="Gunter L."/>
            <person name="Hamberger B."/>
            <person name="Heinze B."/>
            <person name="Helariutta Y."/>
            <person name="Henrissat B."/>
            <person name="Holligan D."/>
            <person name="Holt R."/>
            <person name="Huang W."/>
            <person name="Islam-Faridi N."/>
            <person name="Jones S."/>
            <person name="Jones-Rhoades M."/>
            <person name="Jorgensen R."/>
            <person name="Joshi C."/>
            <person name="Kangasjarvi J."/>
            <person name="Karlsson J."/>
            <person name="Kelleher C."/>
            <person name="Kirkpatrick R."/>
            <person name="Kirst M."/>
            <person name="Kohler A."/>
            <person name="Kalluri U."/>
            <person name="Larimer F."/>
            <person name="Leebens-Mack J."/>
            <person name="Leple J.C."/>
            <person name="Locascio P."/>
            <person name="Lou Y."/>
            <person name="Lucas S."/>
            <person name="Martin F."/>
            <person name="Montanini B."/>
            <person name="Napoli C."/>
            <person name="Nelson D.R."/>
            <person name="Nelson C."/>
            <person name="Nieminen K."/>
            <person name="Nilsson O."/>
            <person name="Pereda V."/>
            <person name="Peter G."/>
            <person name="Philippe R."/>
            <person name="Pilate G."/>
            <person name="Poliakov A."/>
            <person name="Razumovskaya J."/>
            <person name="Richardson P."/>
            <person name="Rinaldi C."/>
            <person name="Ritland K."/>
            <person name="Rouze P."/>
            <person name="Ryaboy D."/>
            <person name="Schmutz J."/>
            <person name="Schrader J."/>
            <person name="Segerman B."/>
            <person name="Shin H."/>
            <person name="Siddiqui A."/>
            <person name="Sterky F."/>
            <person name="Terry A."/>
            <person name="Tsai C.J."/>
            <person name="Uberbacher E."/>
            <person name="Unneberg P."/>
            <person name="Vahala J."/>
            <person name="Wall K."/>
            <person name="Wessler S."/>
            <person name="Yang G."/>
            <person name="Yin T."/>
            <person name="Douglas C."/>
            <person name="Marra M."/>
            <person name="Sandberg G."/>
            <person name="Van de Peer Y."/>
            <person name="Rokhsar D."/>
        </authorList>
    </citation>
    <scope>NUCLEOTIDE SEQUENCE [LARGE SCALE GENOMIC DNA]</scope>
    <source>
        <strain evidence="3">cv. Nisqually</strain>
    </source>
</reference>
<dbReference type="Gene3D" id="3.30.559.10">
    <property type="entry name" value="Chloramphenicol acetyltransferase-like domain"/>
    <property type="match status" value="2"/>
</dbReference>
<proteinExistence type="inferred from homology"/>
<organism evidence="2 3">
    <name type="scientific">Populus trichocarpa</name>
    <name type="common">Western balsam poplar</name>
    <name type="synonym">Populus balsamifera subsp. trichocarpa</name>
    <dbReference type="NCBI Taxonomy" id="3694"/>
    <lineage>
        <taxon>Eukaryota</taxon>
        <taxon>Viridiplantae</taxon>
        <taxon>Streptophyta</taxon>
        <taxon>Embryophyta</taxon>
        <taxon>Tracheophyta</taxon>
        <taxon>Spermatophyta</taxon>
        <taxon>Magnoliopsida</taxon>
        <taxon>eudicotyledons</taxon>
        <taxon>Gunneridae</taxon>
        <taxon>Pentapetalae</taxon>
        <taxon>rosids</taxon>
        <taxon>fabids</taxon>
        <taxon>Malpighiales</taxon>
        <taxon>Salicaceae</taxon>
        <taxon>Saliceae</taxon>
        <taxon>Populus</taxon>
    </lineage>
</organism>
<evidence type="ECO:0000256" key="1">
    <source>
        <dbReference type="ARBA" id="ARBA00009861"/>
    </source>
</evidence>
<name>A0A2K2AH71_POPTR</name>
<dbReference type="FunCoup" id="A0A2K2AH71">
    <property type="interactions" value="176"/>
</dbReference>
<dbReference type="Pfam" id="PF02458">
    <property type="entry name" value="Transferase"/>
    <property type="match status" value="1"/>
</dbReference>
<comment type="similarity">
    <text evidence="1">Belongs to the plant acyltransferase family.</text>
</comment>
<protein>
    <submittedName>
        <fullName evidence="2">Uncharacterized protein</fullName>
    </submittedName>
</protein>
<dbReference type="PANTHER" id="PTHR31642">
    <property type="entry name" value="TRICHOTHECENE 3-O-ACETYLTRANSFERASE"/>
    <property type="match status" value="1"/>
</dbReference>
<sequence>MVPTILKTSVSGIKLSSVVPAEVTGDNEDRKLTNMDLAFKLHYVRGVSFFSNETVQGLTIYDLKEPMFSLLALYPTASGRIRKSESGRPFIKCNDGGVRIVEAHCDKTIEEWLKINDHKPLDDYLVYDQVLGPDLGFSPLVFVQFTWFKCGGMSVGLSWAHVLGDPFSASTFINTWGKIMQGHVPSRSPHVPNTKKSKYPLSTTRRKPFSLKRVDPVGDSWLSTNNCKMETHSLHVTAEQLDDILSDNIRGQKQPTELSHFQVLSAIIWKSLSKVREDSGPRIVTICTGNSRVNDPEVPSNNLVFSIIEADFSVAEGEIYELAELIAEKQEEENSLIEDIVESDEVEFDRIAYGTNLTFVDLEEANIYGLELKGQKPIFANYSIKGVGEGGVVLVLPAGPGNGSGKVSSGRTVTVTLPENQLSRLMNELKLHWGLA</sequence>
<dbReference type="AlphaFoldDB" id="A0A2K2AH71"/>
<evidence type="ECO:0000313" key="2">
    <source>
        <dbReference type="EMBL" id="PNT36869.1"/>
    </source>
</evidence>
<dbReference type="EMBL" id="CM009294">
    <property type="protein sequence ID" value="PNT36869.1"/>
    <property type="molecule type" value="Genomic_DNA"/>
</dbReference>
<keyword evidence="3" id="KW-1185">Reference proteome</keyword>
<evidence type="ECO:0000313" key="3">
    <source>
        <dbReference type="Proteomes" id="UP000006729"/>
    </source>
</evidence>
<dbReference type="GO" id="GO:0016747">
    <property type="term" value="F:acyltransferase activity, transferring groups other than amino-acyl groups"/>
    <property type="evidence" value="ECO:0000318"/>
    <property type="project" value="GO_Central"/>
</dbReference>
<accession>A0A2K2AH71</accession>